<dbReference type="InterPro" id="IPR036259">
    <property type="entry name" value="MFS_trans_sf"/>
</dbReference>
<sequence length="409" mass="45682">MSKLNSFPLSNSLALKSVSFRKFLYGSFITRSTDWMDMTILNWVIYEWTNSPLMLAILNASRLLPVFLFSLPAGILADRFDKRKILIINYFTLFLATLWIAFLLQRGSTIFWLLAVVALRSCLMTIEVSVRNSFLSDLVPKSMLASAVSIQTTIINLARMIGPAIAGMLLVHFSPGILMYGVSGGTFFVMLSLLSIGPSEQKTSEVKKRKSKRPLKETWRYIQQQPKVLSILLIAIAPMVFGFPYTTMLPLFSKELLQMGPDGFGLLLSVSSFGAIVATLLLAVRQPKRPERLLVISAFSFGMGLFFFILVNESYILVLALMFLIGLASQYYRTLSRVILQLNVDERYSGRILSIALMDRGYIPLGALLVGWIGSVWGVVSAGLFMGIGCCLSTVFIALLRKDLWRGQE</sequence>
<feature type="transmembrane region" description="Helical" evidence="7">
    <location>
        <begin position="379"/>
        <end position="400"/>
    </location>
</feature>
<dbReference type="Proteomes" id="UP000004725">
    <property type="component" value="Unassembled WGS sequence"/>
</dbReference>
<feature type="transmembrane region" description="Helical" evidence="7">
    <location>
        <begin position="177"/>
        <end position="197"/>
    </location>
</feature>
<dbReference type="CDD" id="cd06173">
    <property type="entry name" value="MFS_MefA_like"/>
    <property type="match status" value="1"/>
</dbReference>
<feature type="transmembrane region" description="Helical" evidence="7">
    <location>
        <begin position="264"/>
        <end position="284"/>
    </location>
</feature>
<evidence type="ECO:0000313" key="12">
    <source>
        <dbReference type="Proteomes" id="UP000092661"/>
    </source>
</evidence>
<evidence type="ECO:0000313" key="10">
    <source>
        <dbReference type="EMBL" id="EIM06309.1"/>
    </source>
</evidence>
<keyword evidence="6 7" id="KW-0472">Membrane</keyword>
<reference evidence="9" key="3">
    <citation type="submission" date="2016-10" db="EMBL/GenBank/DDBJ databases">
        <authorList>
            <person name="See-Too W.S."/>
        </authorList>
    </citation>
    <scope>NUCLEOTIDE SEQUENCE</scope>
    <source>
        <strain evidence="9">DSM 14505</strain>
    </source>
</reference>
<evidence type="ECO:0000256" key="3">
    <source>
        <dbReference type="ARBA" id="ARBA00022475"/>
    </source>
</evidence>
<dbReference type="PANTHER" id="PTHR23513">
    <property type="entry name" value="INTEGRAL MEMBRANE EFFLUX PROTEIN-RELATED"/>
    <property type="match status" value="1"/>
</dbReference>
<keyword evidence="5 7" id="KW-1133">Transmembrane helix</keyword>
<dbReference type="PROSITE" id="PS50850">
    <property type="entry name" value="MFS"/>
    <property type="match status" value="1"/>
</dbReference>
<dbReference type="KEGG" id="pana:BBH88_04005"/>
<feature type="transmembrane region" description="Helical" evidence="7">
    <location>
        <begin position="110"/>
        <end position="130"/>
    </location>
</feature>
<name>A0A1C7DDL1_9BACL</name>
<dbReference type="SUPFAM" id="SSF103473">
    <property type="entry name" value="MFS general substrate transporter"/>
    <property type="match status" value="1"/>
</dbReference>
<reference evidence="10 11" key="1">
    <citation type="journal article" date="2012" name="J. Bacteriol.">
        <title>Genome Sequence of the Antarctic Psychrophile Bacterium Planococcus antarcticus DSM 14505.</title>
        <authorList>
            <person name="Margolles A."/>
            <person name="Gueimonde M."/>
            <person name="Sanchez B."/>
        </authorList>
    </citation>
    <scope>NUCLEOTIDE SEQUENCE [LARGE SCALE GENOMIC DNA]</scope>
    <source>
        <strain evidence="10 11">DSM 14505</strain>
    </source>
</reference>
<dbReference type="GO" id="GO:0005886">
    <property type="term" value="C:plasma membrane"/>
    <property type="evidence" value="ECO:0007669"/>
    <property type="project" value="UniProtKB-SubCell"/>
</dbReference>
<dbReference type="OrthoDB" id="9775268at2"/>
<dbReference type="RefSeq" id="WP_006830394.1">
    <property type="nucleotide sequence ID" value="NZ_CP016534.2"/>
</dbReference>
<evidence type="ECO:0000259" key="8">
    <source>
        <dbReference type="PROSITE" id="PS50850"/>
    </source>
</evidence>
<evidence type="ECO:0000256" key="4">
    <source>
        <dbReference type="ARBA" id="ARBA00022692"/>
    </source>
</evidence>
<organism evidence="10 11">
    <name type="scientific">Planococcus antarcticus DSM 14505</name>
    <dbReference type="NCBI Taxonomy" id="1185653"/>
    <lineage>
        <taxon>Bacteria</taxon>
        <taxon>Bacillati</taxon>
        <taxon>Bacillota</taxon>
        <taxon>Bacilli</taxon>
        <taxon>Bacillales</taxon>
        <taxon>Caryophanaceae</taxon>
        <taxon>Planococcus</taxon>
    </lineage>
</organism>
<feature type="transmembrane region" description="Helical" evidence="7">
    <location>
        <begin position="85"/>
        <end position="104"/>
    </location>
</feature>
<feature type="transmembrane region" description="Helical" evidence="7">
    <location>
        <begin position="293"/>
        <end position="309"/>
    </location>
</feature>
<feature type="transmembrane region" description="Helical" evidence="7">
    <location>
        <begin position="228"/>
        <end position="252"/>
    </location>
</feature>
<feature type="domain" description="Major facilitator superfamily (MFS) profile" evidence="8">
    <location>
        <begin position="14"/>
        <end position="405"/>
    </location>
</feature>
<gene>
    <name evidence="10" type="ORF">A1A1_12122</name>
    <name evidence="9" type="ORF">BBH88_04005</name>
</gene>
<reference evidence="12" key="2">
    <citation type="submission" date="2016-07" db="EMBL/GenBank/DDBJ databases">
        <authorList>
            <person name="See-Too W.S."/>
        </authorList>
    </citation>
    <scope>NUCLEOTIDE SEQUENCE [LARGE SCALE GENOMIC DNA]</scope>
    <source>
        <strain evidence="12">DSM 14505</strain>
    </source>
</reference>
<keyword evidence="3" id="KW-1003">Cell membrane</keyword>
<dbReference type="Proteomes" id="UP000092661">
    <property type="component" value="Chromosome"/>
</dbReference>
<evidence type="ECO:0000256" key="5">
    <source>
        <dbReference type="ARBA" id="ARBA00022989"/>
    </source>
</evidence>
<dbReference type="InterPro" id="IPR010290">
    <property type="entry name" value="TM_effector"/>
</dbReference>
<dbReference type="AlphaFoldDB" id="A0A1C7DDL1"/>
<accession>A0A1C7DDL1</accession>
<dbReference type="EMBL" id="AJYB01000033">
    <property type="protein sequence ID" value="EIM06309.1"/>
    <property type="molecule type" value="Genomic_DNA"/>
</dbReference>
<evidence type="ECO:0000256" key="1">
    <source>
        <dbReference type="ARBA" id="ARBA00004651"/>
    </source>
</evidence>
<feature type="transmembrane region" description="Helical" evidence="7">
    <location>
        <begin position="53"/>
        <end position="73"/>
    </location>
</feature>
<keyword evidence="2" id="KW-0813">Transport</keyword>
<comment type="subcellular location">
    <subcellularLocation>
        <location evidence="1">Cell membrane</location>
        <topology evidence="1">Multi-pass membrane protein</topology>
    </subcellularLocation>
</comment>
<protein>
    <submittedName>
        <fullName evidence="9">MFS transporter</fullName>
    </submittedName>
    <submittedName>
        <fullName evidence="10">Major facilitator superfamily protein</fullName>
    </submittedName>
</protein>
<dbReference type="GO" id="GO:0022857">
    <property type="term" value="F:transmembrane transporter activity"/>
    <property type="evidence" value="ECO:0007669"/>
    <property type="project" value="InterPro"/>
</dbReference>
<feature type="transmembrane region" description="Helical" evidence="7">
    <location>
        <begin position="315"/>
        <end position="332"/>
    </location>
</feature>
<dbReference type="Gene3D" id="1.20.1250.20">
    <property type="entry name" value="MFS general substrate transporter like domains"/>
    <property type="match status" value="1"/>
</dbReference>
<dbReference type="eggNOG" id="COG2814">
    <property type="taxonomic scope" value="Bacteria"/>
</dbReference>
<dbReference type="InterPro" id="IPR020846">
    <property type="entry name" value="MFS_dom"/>
</dbReference>
<dbReference type="PANTHER" id="PTHR23513:SF11">
    <property type="entry name" value="STAPHYLOFERRIN A TRANSPORTER"/>
    <property type="match status" value="1"/>
</dbReference>
<evidence type="ECO:0000313" key="9">
    <source>
        <dbReference type="EMBL" id="ANU09528.1"/>
    </source>
</evidence>
<keyword evidence="12" id="KW-1185">Reference proteome</keyword>
<feature type="transmembrane region" description="Helical" evidence="7">
    <location>
        <begin position="352"/>
        <end position="373"/>
    </location>
</feature>
<evidence type="ECO:0000256" key="2">
    <source>
        <dbReference type="ARBA" id="ARBA00022448"/>
    </source>
</evidence>
<evidence type="ECO:0000313" key="11">
    <source>
        <dbReference type="Proteomes" id="UP000004725"/>
    </source>
</evidence>
<feature type="transmembrane region" description="Helical" evidence="7">
    <location>
        <begin position="142"/>
        <end position="171"/>
    </location>
</feature>
<evidence type="ECO:0000256" key="7">
    <source>
        <dbReference type="SAM" id="Phobius"/>
    </source>
</evidence>
<dbReference type="Pfam" id="PF05977">
    <property type="entry name" value="MFS_3"/>
    <property type="match status" value="1"/>
</dbReference>
<proteinExistence type="predicted"/>
<keyword evidence="4 7" id="KW-0812">Transmembrane</keyword>
<dbReference type="EMBL" id="CP016534">
    <property type="protein sequence ID" value="ANU09528.1"/>
    <property type="molecule type" value="Genomic_DNA"/>
</dbReference>
<evidence type="ECO:0000256" key="6">
    <source>
        <dbReference type="ARBA" id="ARBA00023136"/>
    </source>
</evidence>